<dbReference type="HOGENOM" id="CLU_145216_0_0_9"/>
<gene>
    <name evidence="1" type="ORF">BRLA_c036390</name>
</gene>
<dbReference type="Proteomes" id="UP000005850">
    <property type="component" value="Chromosome"/>
</dbReference>
<keyword evidence="2" id="KW-1185">Reference proteome</keyword>
<protein>
    <recommendedName>
        <fullName evidence="3">DUF2634 domain-containing protein</fullName>
    </recommendedName>
</protein>
<dbReference type="Pfam" id="PF10934">
    <property type="entry name" value="Sheath_initiator"/>
    <property type="match status" value="1"/>
</dbReference>
<reference evidence="1 2" key="1">
    <citation type="journal article" date="2011" name="J. Bacteriol.">
        <title>Genome sequence of Brevibacillus laterosporus LMG 15441, a pathogen of invertebrates.</title>
        <authorList>
            <person name="Djukic M."/>
            <person name="Poehlein A."/>
            <person name="Thurmer A."/>
            <person name="Daniel R."/>
        </authorList>
    </citation>
    <scope>NUCLEOTIDE SEQUENCE [LARGE SCALE GENOMIC DNA]</scope>
    <source>
        <strain evidence="1 2">LMG 15441</strain>
    </source>
</reference>
<dbReference type="STRING" id="1042163.BRLA_c036390"/>
<organism evidence="1 2">
    <name type="scientific">Brevibacillus laterosporus LMG 15441</name>
    <dbReference type="NCBI Taxonomy" id="1042163"/>
    <lineage>
        <taxon>Bacteria</taxon>
        <taxon>Bacillati</taxon>
        <taxon>Bacillota</taxon>
        <taxon>Bacilli</taxon>
        <taxon>Bacillales</taxon>
        <taxon>Paenibacillaceae</taxon>
        <taxon>Brevibacillus</taxon>
    </lineage>
</organism>
<evidence type="ECO:0000313" key="2">
    <source>
        <dbReference type="Proteomes" id="UP000005850"/>
    </source>
</evidence>
<proteinExistence type="predicted"/>
<dbReference type="EMBL" id="CP007806">
    <property type="protein sequence ID" value="AIG27941.1"/>
    <property type="molecule type" value="Genomic_DNA"/>
</dbReference>
<dbReference type="KEGG" id="blr:BRLA_c036390"/>
<accession>A0A075R972</accession>
<dbReference type="eggNOG" id="ENOG50330XQ">
    <property type="taxonomic scope" value="Bacteria"/>
</dbReference>
<dbReference type="AlphaFoldDB" id="A0A075R972"/>
<dbReference type="RefSeq" id="WP_003336531.1">
    <property type="nucleotide sequence ID" value="NZ_CP007806.1"/>
</dbReference>
<name>A0A075R972_BRELA</name>
<dbReference type="InterPro" id="IPR020288">
    <property type="entry name" value="Sheath_initiator"/>
</dbReference>
<evidence type="ECO:0008006" key="3">
    <source>
        <dbReference type="Google" id="ProtNLM"/>
    </source>
</evidence>
<evidence type="ECO:0000313" key="1">
    <source>
        <dbReference type="EMBL" id="AIG27941.1"/>
    </source>
</evidence>
<sequence length="142" mass="16765">MFPTLESNRELTDTPSPIPWTYKVDWTTFQFIKGTDGRHVKTSNYAEYLEEIAKKILHTKRFQYAIYSDRIGVDFFEHIGKLPKHVPLALIKRDMEDALEAHSEIERAEVMDIRYQENRIGLRLEIEGVRGKTKVVVDIWQR</sequence>